<feature type="transmembrane region" description="Helical" evidence="1">
    <location>
        <begin position="264"/>
        <end position="282"/>
    </location>
</feature>
<name>A0ABW0BNA8_9ACTN</name>
<evidence type="ECO:0008006" key="4">
    <source>
        <dbReference type="Google" id="ProtNLM"/>
    </source>
</evidence>
<feature type="transmembrane region" description="Helical" evidence="1">
    <location>
        <begin position="198"/>
        <end position="220"/>
    </location>
</feature>
<evidence type="ECO:0000256" key="1">
    <source>
        <dbReference type="SAM" id="Phobius"/>
    </source>
</evidence>
<gene>
    <name evidence="2" type="ORF">ACFPGP_19440</name>
</gene>
<comment type="caution">
    <text evidence="2">The sequence shown here is derived from an EMBL/GenBank/DDBJ whole genome shotgun (WGS) entry which is preliminary data.</text>
</comment>
<keyword evidence="1" id="KW-0812">Transmembrane</keyword>
<sequence length="578" mass="59319">MAPTTSTSRVQQLLPAAWCVVLVGLLLGPALGPGFLLTYDLVWVPDLALRPDFLGTGGALPRAVPSDAVVAVVDALVPGMLLEKLVLAGSLVAAGLGAARLVGPRLSARLVAVSLAVWNPFVVERLWLGHWTVLVGYACLPWLAGAAIRARRERRVPVSLPLLLPLASLSASAGVTSAVVVLALGVSLSREGGSRRTSAWLVLAVVAANAPWLVAGLLHAGTADITASTEQFGLHGDGLPAPLAALSMAGIWNAQVVPGTRDGLLLPLLFLSFLVALAALGWPRARARLGRRTTAGLVGCWAAGIAVAVLTWLAPGAVDALAGAVPGAGLVRDGSRTLALALPLLVVLAGAGAEELVDRCARRGSRELGLLLAAAATLVPVAVLPDAAWGIGGELRPADYPADWATARSALADADPPGDLLVLPAGAYRAPEWNHGRTVLDPLGRYLTMDWVSDDTLVVDDVTIPGDDPRIPRVEQALAQPPGARAALLADLGIGAVAVEKDASPPAPEAPAVPGTVVADGATLRVVVLDEDVTVRERPAGWVLALALAWSAYVGCALVGVALAVVRTARRRRSGRAP</sequence>
<proteinExistence type="predicted"/>
<feature type="transmembrane region" description="Helical" evidence="1">
    <location>
        <begin position="542"/>
        <end position="566"/>
    </location>
</feature>
<feature type="transmembrane region" description="Helical" evidence="1">
    <location>
        <begin position="12"/>
        <end position="31"/>
    </location>
</feature>
<keyword evidence="3" id="KW-1185">Reference proteome</keyword>
<feature type="transmembrane region" description="Helical" evidence="1">
    <location>
        <begin position="232"/>
        <end position="252"/>
    </location>
</feature>
<dbReference type="EMBL" id="JBHSKD010000027">
    <property type="protein sequence ID" value="MFC5178865.1"/>
    <property type="molecule type" value="Genomic_DNA"/>
</dbReference>
<keyword evidence="1" id="KW-0472">Membrane</keyword>
<organism evidence="2 3">
    <name type="scientific">Nocardioides taihuensis</name>
    <dbReference type="NCBI Taxonomy" id="1835606"/>
    <lineage>
        <taxon>Bacteria</taxon>
        <taxon>Bacillati</taxon>
        <taxon>Actinomycetota</taxon>
        <taxon>Actinomycetes</taxon>
        <taxon>Propionibacteriales</taxon>
        <taxon>Nocardioidaceae</taxon>
        <taxon>Nocardioides</taxon>
    </lineage>
</organism>
<feature type="transmembrane region" description="Helical" evidence="1">
    <location>
        <begin position="162"/>
        <end position="186"/>
    </location>
</feature>
<evidence type="ECO:0000313" key="3">
    <source>
        <dbReference type="Proteomes" id="UP001596087"/>
    </source>
</evidence>
<keyword evidence="1" id="KW-1133">Transmembrane helix</keyword>
<accession>A0ABW0BNA8</accession>
<dbReference type="RefSeq" id="WP_378592619.1">
    <property type="nucleotide sequence ID" value="NZ_JBHSKD010000027.1"/>
</dbReference>
<protein>
    <recommendedName>
        <fullName evidence="4">YfhO family protein</fullName>
    </recommendedName>
</protein>
<feature type="transmembrane region" description="Helical" evidence="1">
    <location>
        <begin position="338"/>
        <end position="357"/>
    </location>
</feature>
<feature type="transmembrane region" description="Helical" evidence="1">
    <location>
        <begin position="294"/>
        <end position="318"/>
    </location>
</feature>
<evidence type="ECO:0000313" key="2">
    <source>
        <dbReference type="EMBL" id="MFC5178865.1"/>
    </source>
</evidence>
<dbReference type="Proteomes" id="UP001596087">
    <property type="component" value="Unassembled WGS sequence"/>
</dbReference>
<feature type="transmembrane region" description="Helical" evidence="1">
    <location>
        <begin position="134"/>
        <end position="150"/>
    </location>
</feature>
<feature type="transmembrane region" description="Helical" evidence="1">
    <location>
        <begin position="369"/>
        <end position="391"/>
    </location>
</feature>
<reference evidence="3" key="1">
    <citation type="journal article" date="2019" name="Int. J. Syst. Evol. Microbiol.">
        <title>The Global Catalogue of Microorganisms (GCM) 10K type strain sequencing project: providing services to taxonomists for standard genome sequencing and annotation.</title>
        <authorList>
            <consortium name="The Broad Institute Genomics Platform"/>
            <consortium name="The Broad Institute Genome Sequencing Center for Infectious Disease"/>
            <person name="Wu L."/>
            <person name="Ma J."/>
        </authorList>
    </citation>
    <scope>NUCLEOTIDE SEQUENCE [LARGE SCALE GENOMIC DNA]</scope>
    <source>
        <strain evidence="3">DFY41</strain>
    </source>
</reference>